<gene>
    <name evidence="8 11" type="primary">ade</name>
    <name evidence="11" type="ORF">CIB95_12510</name>
</gene>
<comment type="catalytic activity">
    <reaction evidence="6 8">
        <text>adenine + H2O + H(+) = hypoxanthine + NH4(+)</text>
        <dbReference type="Rhea" id="RHEA:23688"/>
        <dbReference type="ChEBI" id="CHEBI:15377"/>
        <dbReference type="ChEBI" id="CHEBI:15378"/>
        <dbReference type="ChEBI" id="CHEBI:16708"/>
        <dbReference type="ChEBI" id="CHEBI:17368"/>
        <dbReference type="ChEBI" id="CHEBI:28938"/>
        <dbReference type="EC" id="3.5.4.2"/>
    </reaction>
</comment>
<dbReference type="Pfam" id="PF13382">
    <property type="entry name" value="Adenine_deam_C"/>
    <property type="match status" value="1"/>
</dbReference>
<dbReference type="SUPFAM" id="SSF51338">
    <property type="entry name" value="Composite domain of metallo-dependent hydrolases"/>
    <property type="match status" value="1"/>
</dbReference>
<evidence type="ECO:0000259" key="9">
    <source>
        <dbReference type="Pfam" id="PF01979"/>
    </source>
</evidence>
<feature type="domain" description="Adenine deaminase C-terminal" evidence="10">
    <location>
        <begin position="403"/>
        <end position="571"/>
    </location>
</feature>
<evidence type="ECO:0000313" key="11">
    <source>
        <dbReference type="EMBL" id="OZM56239.1"/>
    </source>
</evidence>
<sequence length="581" mass="63176">MHRQLLRKRIAVASGSELADTVVRNGKIINVFTGNISFGDLAIVDGFFAGIGSFKGHEEIDAKGKYICPTFIDGHVHIESSMATPVEFAKVLLPHGVTSVIADPHEIANVLGTAGIDFMLNASKGIPFDCFFMLPSCVPATPFETSGATLENEDIALYYNHPKVLGLAEVMNAPAVRSNDPKMLEKLLTAQKAGVKIDGHAAGLDIKDINTYMAASIKTDHECISVAEAKERLERGMYVMIREGTVAKNLLDLIPLVNDKNSRRFLFVSDDKHLDDLIKKGSVNYNVALAIKAGLPPVTAIQMASLNVAECFGLSTKGAVAPGYEADFMFFESFDDMNISHVFKSGKLVAINGKVEERCFTNSPKLQKEITNSVNHSCLTEIKLEIPLKNKNANIIEIIPNSLVTNHVIESVKLENGKFTPCKIKDQLKLAVIERHKQTDNIGLGIVKGLQLKSGALATTIAHDSHNLIIAGTNDKDMLLAADEIERIQGGLVVVKGGEILASLALPIAGLMSNEPYEVINEKLNKIHEALSLLEANPTFNPFLTLSFLALPVIPHLKLTDKGLFDVTKFKHIDISVNKES</sequence>
<dbReference type="InterPro" id="IPR032466">
    <property type="entry name" value="Metal_Hydrolase"/>
</dbReference>
<proteinExistence type="inferred from homology"/>
<dbReference type="NCBIfam" id="TIGR01178">
    <property type="entry name" value="ade"/>
    <property type="match status" value="1"/>
</dbReference>
<dbReference type="PANTHER" id="PTHR11113">
    <property type="entry name" value="N-ACETYLGLUCOSAMINE-6-PHOSPHATE DEACETYLASE"/>
    <property type="match status" value="1"/>
</dbReference>
<dbReference type="AlphaFoldDB" id="A0A263BRA6"/>
<dbReference type="Pfam" id="PF01979">
    <property type="entry name" value="Amidohydro_1"/>
    <property type="match status" value="1"/>
</dbReference>
<evidence type="ECO:0000256" key="1">
    <source>
        <dbReference type="ARBA" id="ARBA00001936"/>
    </source>
</evidence>
<dbReference type="GO" id="GO:0000034">
    <property type="term" value="F:adenine deaminase activity"/>
    <property type="evidence" value="ECO:0007669"/>
    <property type="project" value="UniProtKB-UniRule"/>
</dbReference>
<dbReference type="Proteomes" id="UP000217083">
    <property type="component" value="Unassembled WGS sequence"/>
</dbReference>
<evidence type="ECO:0000256" key="6">
    <source>
        <dbReference type="ARBA" id="ARBA00047720"/>
    </source>
</evidence>
<evidence type="ECO:0000256" key="4">
    <source>
        <dbReference type="ARBA" id="ARBA00022801"/>
    </source>
</evidence>
<reference evidence="11 12" key="2">
    <citation type="submission" date="2017-09" db="EMBL/GenBank/DDBJ databases">
        <title>Bacillus patelloidae sp. nov., isolated from the intestinal tract of a marine limpet.</title>
        <authorList>
            <person name="Liu R."/>
            <person name="Dong C."/>
            <person name="Shao Z."/>
        </authorList>
    </citation>
    <scope>NUCLEOTIDE SEQUENCE [LARGE SCALE GENOMIC DNA]</scope>
    <source>
        <strain evidence="11 12">SA5d-4</strain>
    </source>
</reference>
<dbReference type="GO" id="GO:0006146">
    <property type="term" value="P:adenine catabolic process"/>
    <property type="evidence" value="ECO:0007669"/>
    <property type="project" value="InterPro"/>
</dbReference>
<evidence type="ECO:0000256" key="8">
    <source>
        <dbReference type="HAMAP-Rule" id="MF_01518"/>
    </source>
</evidence>
<evidence type="ECO:0000256" key="2">
    <source>
        <dbReference type="ARBA" id="ARBA00006773"/>
    </source>
</evidence>
<evidence type="ECO:0000256" key="5">
    <source>
        <dbReference type="ARBA" id="ARBA00023211"/>
    </source>
</evidence>
<dbReference type="Gene3D" id="2.30.40.10">
    <property type="entry name" value="Urease, subunit C, domain 1"/>
    <property type="match status" value="1"/>
</dbReference>
<dbReference type="RefSeq" id="WP_094925694.1">
    <property type="nucleotide sequence ID" value="NZ_NPIA01000007.1"/>
</dbReference>
<dbReference type="PANTHER" id="PTHR11113:SF2">
    <property type="entry name" value="ADENINE DEAMINASE"/>
    <property type="match status" value="1"/>
</dbReference>
<dbReference type="InterPro" id="IPR006679">
    <property type="entry name" value="Adenine_deam"/>
</dbReference>
<name>A0A263BRA6_9BACI</name>
<comment type="caution">
    <text evidence="11">The sequence shown here is derived from an EMBL/GenBank/DDBJ whole genome shotgun (WGS) entry which is preliminary data.</text>
</comment>
<comment type="similarity">
    <text evidence="2 8">Belongs to the metallo-dependent hydrolases superfamily. Adenine deaminase family.</text>
</comment>
<feature type="domain" description="Amidohydrolase-related" evidence="9">
    <location>
        <begin position="66"/>
        <end position="349"/>
    </location>
</feature>
<dbReference type="EMBL" id="NPIA01000007">
    <property type="protein sequence ID" value="OZM56239.1"/>
    <property type="molecule type" value="Genomic_DNA"/>
</dbReference>
<organism evidence="11 12">
    <name type="scientific">Lottiidibacillus patelloidae</name>
    <dbReference type="NCBI Taxonomy" id="2670334"/>
    <lineage>
        <taxon>Bacteria</taxon>
        <taxon>Bacillati</taxon>
        <taxon>Bacillota</taxon>
        <taxon>Bacilli</taxon>
        <taxon>Bacillales</taxon>
        <taxon>Bacillaceae</taxon>
        <taxon>Lottiidibacillus</taxon>
    </lineage>
</organism>
<dbReference type="CDD" id="cd01295">
    <property type="entry name" value="AdeC"/>
    <property type="match status" value="1"/>
</dbReference>
<protein>
    <recommendedName>
        <fullName evidence="7 8">Adenine deaminase</fullName>
        <shortName evidence="8">Adenase</shortName>
        <shortName evidence="8">Adenine aminase</shortName>
        <ecNumber evidence="3 8">3.5.4.2</ecNumber>
    </recommendedName>
</protein>
<evidence type="ECO:0000256" key="7">
    <source>
        <dbReference type="ARBA" id="ARBA00069718"/>
    </source>
</evidence>
<keyword evidence="12" id="KW-1185">Reference proteome</keyword>
<dbReference type="SUPFAM" id="SSF51556">
    <property type="entry name" value="Metallo-dependent hydrolases"/>
    <property type="match status" value="1"/>
</dbReference>
<keyword evidence="5 8" id="KW-0464">Manganese</keyword>
<keyword evidence="4 8" id="KW-0378">Hydrolase</keyword>
<dbReference type="EC" id="3.5.4.2" evidence="3 8"/>
<dbReference type="HAMAP" id="MF_01518">
    <property type="entry name" value="Adenine_deamin"/>
    <property type="match status" value="1"/>
</dbReference>
<dbReference type="InterPro" id="IPR026912">
    <property type="entry name" value="Adenine_deam_C"/>
</dbReference>
<comment type="cofactor">
    <cofactor evidence="1 8">
        <name>Mn(2+)</name>
        <dbReference type="ChEBI" id="CHEBI:29035"/>
    </cofactor>
</comment>
<dbReference type="InterPro" id="IPR011059">
    <property type="entry name" value="Metal-dep_hydrolase_composite"/>
</dbReference>
<dbReference type="FunFam" id="3.20.20.140:FF:000016">
    <property type="entry name" value="Adenine deaminase"/>
    <property type="match status" value="1"/>
</dbReference>
<evidence type="ECO:0000259" key="10">
    <source>
        <dbReference type="Pfam" id="PF13382"/>
    </source>
</evidence>
<evidence type="ECO:0000256" key="3">
    <source>
        <dbReference type="ARBA" id="ARBA00012782"/>
    </source>
</evidence>
<accession>A0A263BRA6</accession>
<dbReference type="Gene3D" id="3.20.20.140">
    <property type="entry name" value="Metal-dependent hydrolases"/>
    <property type="match status" value="1"/>
</dbReference>
<dbReference type="InterPro" id="IPR006680">
    <property type="entry name" value="Amidohydro-rel"/>
</dbReference>
<reference evidence="12" key="1">
    <citation type="submission" date="2017-08" db="EMBL/GenBank/DDBJ databases">
        <authorList>
            <person name="Huang Z."/>
        </authorList>
    </citation>
    <scope>NUCLEOTIDE SEQUENCE [LARGE SCALE GENOMIC DNA]</scope>
    <source>
        <strain evidence="12">SA5d-4</strain>
    </source>
</reference>
<evidence type="ECO:0000313" key="12">
    <source>
        <dbReference type="Proteomes" id="UP000217083"/>
    </source>
</evidence>